<name>A0A977PM91_9GENT</name>
<dbReference type="AlphaFoldDB" id="A0A977PM91"/>
<dbReference type="EMBL" id="ON968433">
    <property type="protein sequence ID" value="UXD78838.1"/>
    <property type="molecule type" value="Genomic_DNA"/>
</dbReference>
<proteinExistence type="predicted"/>
<keyword evidence="1" id="KW-0648">Protein biosynthesis</keyword>
<geneLocation type="chloroplast" evidence="1"/>
<keyword evidence="1" id="KW-0396">Initiation factor</keyword>
<gene>
    <name evidence="1" type="primary">infA</name>
</gene>
<sequence length="20" mass="2231">MFRVHLDTEDLILGSVSGKI</sequence>
<accession>A0A977PM91</accession>
<keyword evidence="1" id="KW-0934">Plastid</keyword>
<reference evidence="1" key="1">
    <citation type="submission" date="2022-07" db="EMBL/GenBank/DDBJ databases">
        <title>The complete organellar genomes of the entheogenic plant Psychotria viridis Ruiz &amp; Pav. (Rubiaceae).</title>
        <authorList>
            <person name="Varani A.M."/>
            <person name="Silva S.R."/>
            <person name="Lopes S.S.S."/>
            <person name="Barbosa J.B.F."/>
            <person name="Oliveira D.R."/>
            <person name="Correa M.A."/>
            <person name="Moraes A.P."/>
            <person name="Miranda V.F.O."/>
            <person name="Prosdocimi F."/>
        </authorList>
    </citation>
    <scope>NUCLEOTIDE SEQUENCE</scope>
</reference>
<evidence type="ECO:0000313" key="1">
    <source>
        <dbReference type="EMBL" id="UXD78838.1"/>
    </source>
</evidence>
<keyword evidence="1" id="KW-0150">Chloroplast</keyword>
<organism evidence="1">
    <name type="scientific">Psychotria viridis</name>
    <dbReference type="NCBI Taxonomy" id="189196"/>
    <lineage>
        <taxon>Eukaryota</taxon>
        <taxon>Viridiplantae</taxon>
        <taxon>Streptophyta</taxon>
        <taxon>Embryophyta</taxon>
        <taxon>Tracheophyta</taxon>
        <taxon>Spermatophyta</taxon>
        <taxon>Magnoliopsida</taxon>
        <taxon>eudicotyledons</taxon>
        <taxon>Gunneridae</taxon>
        <taxon>Pentapetalae</taxon>
        <taxon>asterids</taxon>
        <taxon>lamiids</taxon>
        <taxon>Gentianales</taxon>
        <taxon>Rubiaceae</taxon>
        <taxon>Rubioideae</taxon>
        <taxon>Psychotrieae</taxon>
        <taxon>Psychotria</taxon>
    </lineage>
</organism>
<dbReference type="GO" id="GO:0003743">
    <property type="term" value="F:translation initiation factor activity"/>
    <property type="evidence" value="ECO:0007669"/>
    <property type="project" value="UniProtKB-KW"/>
</dbReference>
<protein>
    <submittedName>
        <fullName evidence="1">Translational initiation factor 1</fullName>
    </submittedName>
</protein>